<sequence>MKNCTYNTNFFNMKIIKNLDFQSPDFYTTLYFFSSNGSIIFIKKPITKSLYLFIELELTMPLIQIPIPIM</sequence>
<organism evidence="1 2">
    <name type="scientific">Brachionus plicatilis</name>
    <name type="common">Marine rotifer</name>
    <name type="synonym">Brachionus muelleri</name>
    <dbReference type="NCBI Taxonomy" id="10195"/>
    <lineage>
        <taxon>Eukaryota</taxon>
        <taxon>Metazoa</taxon>
        <taxon>Spiralia</taxon>
        <taxon>Gnathifera</taxon>
        <taxon>Rotifera</taxon>
        <taxon>Eurotatoria</taxon>
        <taxon>Monogononta</taxon>
        <taxon>Pseudotrocha</taxon>
        <taxon>Ploima</taxon>
        <taxon>Brachionidae</taxon>
        <taxon>Brachionus</taxon>
    </lineage>
</organism>
<name>A0A3M7T982_BRAPC</name>
<reference evidence="1 2" key="1">
    <citation type="journal article" date="2018" name="Sci. Rep.">
        <title>Genomic signatures of local adaptation to the degree of environmental predictability in rotifers.</title>
        <authorList>
            <person name="Franch-Gras L."/>
            <person name="Hahn C."/>
            <person name="Garcia-Roger E.M."/>
            <person name="Carmona M.J."/>
            <person name="Serra M."/>
            <person name="Gomez A."/>
        </authorList>
    </citation>
    <scope>NUCLEOTIDE SEQUENCE [LARGE SCALE GENOMIC DNA]</scope>
    <source>
        <strain evidence="1">HYR1</strain>
    </source>
</reference>
<evidence type="ECO:0000313" key="1">
    <source>
        <dbReference type="EMBL" id="RNA44458.1"/>
    </source>
</evidence>
<proteinExistence type="predicted"/>
<protein>
    <submittedName>
        <fullName evidence="1">Uncharacterized protein</fullName>
    </submittedName>
</protein>
<dbReference type="AlphaFoldDB" id="A0A3M7T982"/>
<dbReference type="Proteomes" id="UP000276133">
    <property type="component" value="Unassembled WGS sequence"/>
</dbReference>
<evidence type="ECO:0000313" key="2">
    <source>
        <dbReference type="Proteomes" id="UP000276133"/>
    </source>
</evidence>
<dbReference type="EMBL" id="REGN01000100">
    <property type="protein sequence ID" value="RNA44458.1"/>
    <property type="molecule type" value="Genomic_DNA"/>
</dbReference>
<accession>A0A3M7T982</accession>
<comment type="caution">
    <text evidence="1">The sequence shown here is derived from an EMBL/GenBank/DDBJ whole genome shotgun (WGS) entry which is preliminary data.</text>
</comment>
<keyword evidence="2" id="KW-1185">Reference proteome</keyword>
<gene>
    <name evidence="1" type="ORF">BpHYR1_002103</name>
</gene>